<sequence length="165" mass="18754">MERTHCGSMRGKQLIFDCRYGWIYDEWRDPAAIAHLGGRGMFSIVPIIATALSKTLNTVDKAADVVADILKKPPTLHSLEASLWNFPVEMQKNLGKCYKKILSQSQGTTRISDHYQESDDLMEPLSKSAKFNEALQRCKQNVTYRYEILQNNVGIIRPVEGILEH</sequence>
<dbReference type="PANTHER" id="PTHR48204:SF1">
    <property type="entry name" value="OS07G0265100 PROTEIN"/>
    <property type="match status" value="1"/>
</dbReference>
<evidence type="ECO:0000313" key="1">
    <source>
        <dbReference type="EMBL" id="KAH7352612.1"/>
    </source>
</evidence>
<dbReference type="PANTHER" id="PTHR48204">
    <property type="entry name" value="OS07G0265100 PROTEIN"/>
    <property type="match status" value="1"/>
</dbReference>
<reference evidence="1" key="1">
    <citation type="submission" date="2021-08" db="EMBL/GenBank/DDBJ databases">
        <title>WGS assembly of Ceratopteris richardii.</title>
        <authorList>
            <person name="Marchant D.B."/>
            <person name="Chen G."/>
            <person name="Jenkins J."/>
            <person name="Shu S."/>
            <person name="Leebens-Mack J."/>
            <person name="Grimwood J."/>
            <person name="Schmutz J."/>
            <person name="Soltis P."/>
            <person name="Soltis D."/>
            <person name="Chen Z.-H."/>
        </authorList>
    </citation>
    <scope>NUCLEOTIDE SEQUENCE</scope>
    <source>
        <strain evidence="1">Whitten #5841</strain>
        <tissue evidence="1">Leaf</tissue>
    </source>
</reference>
<accession>A0A8T2SMG1</accession>
<keyword evidence="2" id="KW-1185">Reference proteome</keyword>
<dbReference type="Proteomes" id="UP000825935">
    <property type="component" value="Chromosome 19"/>
</dbReference>
<evidence type="ECO:0000313" key="2">
    <source>
        <dbReference type="Proteomes" id="UP000825935"/>
    </source>
</evidence>
<proteinExistence type="predicted"/>
<organism evidence="1 2">
    <name type="scientific">Ceratopteris richardii</name>
    <name type="common">Triangle waterfern</name>
    <dbReference type="NCBI Taxonomy" id="49495"/>
    <lineage>
        <taxon>Eukaryota</taxon>
        <taxon>Viridiplantae</taxon>
        <taxon>Streptophyta</taxon>
        <taxon>Embryophyta</taxon>
        <taxon>Tracheophyta</taxon>
        <taxon>Polypodiopsida</taxon>
        <taxon>Polypodiidae</taxon>
        <taxon>Polypodiales</taxon>
        <taxon>Pteridineae</taxon>
        <taxon>Pteridaceae</taxon>
        <taxon>Parkerioideae</taxon>
        <taxon>Ceratopteris</taxon>
    </lineage>
</organism>
<dbReference type="AlphaFoldDB" id="A0A8T2SMG1"/>
<name>A0A8T2SMG1_CERRI</name>
<comment type="caution">
    <text evidence="1">The sequence shown here is derived from an EMBL/GenBank/DDBJ whole genome shotgun (WGS) entry which is preliminary data.</text>
</comment>
<gene>
    <name evidence="1" type="ORF">KP509_19G054000</name>
</gene>
<protein>
    <submittedName>
        <fullName evidence="1">Uncharacterized protein</fullName>
    </submittedName>
</protein>
<dbReference type="EMBL" id="CM035424">
    <property type="protein sequence ID" value="KAH7352612.1"/>
    <property type="molecule type" value="Genomic_DNA"/>
</dbReference>
<dbReference type="OrthoDB" id="1891930at2759"/>